<organism evidence="1 2">
    <name type="scientific">Pleurotus cornucopiae</name>
    <name type="common">Cornucopia mushroom</name>
    <dbReference type="NCBI Taxonomy" id="5321"/>
    <lineage>
        <taxon>Eukaryota</taxon>
        <taxon>Fungi</taxon>
        <taxon>Dikarya</taxon>
        <taxon>Basidiomycota</taxon>
        <taxon>Agaricomycotina</taxon>
        <taxon>Agaricomycetes</taxon>
        <taxon>Agaricomycetidae</taxon>
        <taxon>Agaricales</taxon>
        <taxon>Pleurotineae</taxon>
        <taxon>Pleurotaceae</taxon>
        <taxon>Pleurotus</taxon>
    </lineage>
</organism>
<protein>
    <submittedName>
        <fullName evidence="1">Uncharacterized protein</fullName>
    </submittedName>
</protein>
<comment type="caution">
    <text evidence="1">The sequence shown here is derived from an EMBL/GenBank/DDBJ whole genome shotgun (WGS) entry which is preliminary data.</text>
</comment>
<evidence type="ECO:0000313" key="2">
    <source>
        <dbReference type="Proteomes" id="UP000824881"/>
    </source>
</evidence>
<proteinExistence type="predicted"/>
<gene>
    <name evidence="1" type="ORF">CCMSSC00406_0006597</name>
</gene>
<reference evidence="1 2" key="1">
    <citation type="journal article" date="2021" name="Appl. Environ. Microbiol.">
        <title>Genetic linkage and physical mapping for an oyster mushroom Pleurotus cornucopiae and QTL analysis for the trait cap color.</title>
        <authorList>
            <person name="Zhang Y."/>
            <person name="Gao W."/>
            <person name="Sonnenberg A."/>
            <person name="Chen Q."/>
            <person name="Zhang J."/>
            <person name="Huang C."/>
        </authorList>
    </citation>
    <scope>NUCLEOTIDE SEQUENCE [LARGE SCALE GENOMIC DNA]</scope>
    <source>
        <strain evidence="1">CCMSSC00406</strain>
    </source>
</reference>
<dbReference type="EMBL" id="WQMT02000007">
    <property type="protein sequence ID" value="KAG9220332.1"/>
    <property type="molecule type" value="Genomic_DNA"/>
</dbReference>
<sequence length="262" mass="28065">MLKLFVFLALICSSIASASHTHSSRSLSFSSPLIQRQPQSSAHKHIIGRGLLKQRRPVPESWTNAKRLTAGLPLKPPVRRGNAVRSLSPVPSPSALPRPPPLSTPSGSHSETPSSSRSSAPSVTPPTAPVLSTRGSFGCTDAQTGKFVGYISKDLNAFGQYTRTTDSTKRLLLEIDLDAARLGPVDMMVIWRYDSVSGVYPQWVNLDGSKPALHLVYVPNADMFSLTGSVEAFKANFGSVTQCSLSFVPTATSVPTPTSSVY</sequence>
<dbReference type="Proteomes" id="UP000824881">
    <property type="component" value="Unassembled WGS sequence"/>
</dbReference>
<name>A0ACB7IPZ4_PLECO</name>
<keyword evidence="2" id="KW-1185">Reference proteome</keyword>
<evidence type="ECO:0000313" key="1">
    <source>
        <dbReference type="EMBL" id="KAG9220332.1"/>
    </source>
</evidence>
<accession>A0ACB7IPZ4</accession>